<feature type="compositionally biased region" description="Low complexity" evidence="8">
    <location>
        <begin position="737"/>
        <end position="749"/>
    </location>
</feature>
<dbReference type="GO" id="GO:0042302">
    <property type="term" value="F:structural constituent of cuticle"/>
    <property type="evidence" value="ECO:0007669"/>
    <property type="project" value="UniProtKB-KW"/>
</dbReference>
<keyword evidence="4 9" id="KW-0812">Transmembrane</keyword>
<name>A0A914C671_9BILA</name>
<feature type="domain" description="ZP" evidence="11">
    <location>
        <begin position="36"/>
        <end position="284"/>
    </location>
</feature>
<feature type="region of interest" description="Disordered" evidence="8">
    <location>
        <begin position="283"/>
        <end position="411"/>
    </location>
</feature>
<evidence type="ECO:0000256" key="8">
    <source>
        <dbReference type="SAM" id="MobiDB-lite"/>
    </source>
</evidence>
<reference evidence="13" key="1">
    <citation type="submission" date="2022-11" db="UniProtKB">
        <authorList>
            <consortium name="WormBaseParasite"/>
        </authorList>
    </citation>
    <scope>IDENTIFICATION</scope>
</reference>
<evidence type="ECO:0000313" key="12">
    <source>
        <dbReference type="Proteomes" id="UP000887540"/>
    </source>
</evidence>
<proteinExistence type="predicted"/>
<evidence type="ECO:0000256" key="3">
    <source>
        <dbReference type="ARBA" id="ARBA00022475"/>
    </source>
</evidence>
<evidence type="ECO:0000256" key="5">
    <source>
        <dbReference type="ARBA" id="ARBA00022729"/>
    </source>
</evidence>
<accession>A0A914C671</accession>
<feature type="chain" id="PRO_5037792841" evidence="10">
    <location>
        <begin position="23"/>
        <end position="749"/>
    </location>
</feature>
<dbReference type="InterPro" id="IPR051962">
    <property type="entry name" value="Cuticlin"/>
</dbReference>
<feature type="region of interest" description="Disordered" evidence="8">
    <location>
        <begin position="725"/>
        <end position="749"/>
    </location>
</feature>
<dbReference type="InterPro" id="IPR001507">
    <property type="entry name" value="ZP_dom"/>
</dbReference>
<dbReference type="PANTHER" id="PTHR22907:SF24">
    <property type="entry name" value="ZP DOMAIN-CONTAINING PROTEIN"/>
    <property type="match status" value="1"/>
</dbReference>
<dbReference type="WBParaSite" id="ACRNAN_Path_394.g1498.t1">
    <property type="protein sequence ID" value="ACRNAN_Path_394.g1498.t1"/>
    <property type="gene ID" value="ACRNAN_Path_394.g1498"/>
</dbReference>
<dbReference type="AlphaFoldDB" id="A0A914C671"/>
<evidence type="ECO:0000256" key="2">
    <source>
        <dbReference type="ARBA" id="ARBA00022460"/>
    </source>
</evidence>
<dbReference type="Pfam" id="PF25301">
    <property type="entry name" value="CUT_C"/>
    <property type="match status" value="1"/>
</dbReference>
<evidence type="ECO:0000256" key="1">
    <source>
        <dbReference type="ARBA" id="ARBA00004251"/>
    </source>
</evidence>
<evidence type="ECO:0000256" key="6">
    <source>
        <dbReference type="ARBA" id="ARBA00022989"/>
    </source>
</evidence>
<dbReference type="PROSITE" id="PS51034">
    <property type="entry name" value="ZP_2"/>
    <property type="match status" value="1"/>
</dbReference>
<feature type="compositionally biased region" description="Acidic residues" evidence="8">
    <location>
        <begin position="302"/>
        <end position="312"/>
    </location>
</feature>
<sequence>MVHVKWIKFAQLFLLYTMGIYSISIDNDIIGEPDIECLDKEIRVWIKTRKVFAGRIYAKGKADDPDCAKDDFNKDKTKKPHFDLPLGMCGMKSLRSFDPRGMYYGVTLVISFHPLFITKVDQAFHVKCFFEEANRGLTAELGVSSIPTTEVEARHGIPGCTYSIHRSSIEDLDAGKPAGPPIQFARVGDRVLHQWHCDDDMFGVLLNNCYVTDGVKAKSDVIDSRGCPTDPILISGIRYSDDLQRAYAESNVFKFADKPGVWFFCQIQMCMKKDGMCDGITPPSCATVGRTKSVETDNSISENEDGESESGESDQGSSSRNHGRGGKKPKSDEDGNAVNNSEEVEDYNAEELNKQETYRTKPPDENEPEENRRGRGRGRNRGEFADEDGNTSAGGRFRKTTPPSEYDTSEVETATKKILEQNNNIGGYGAPAAMPSTEDYDVTAKEEPKGVTVFGPAFSPMKEAFDEHPTSKTSKVQHSEMVTTEFETADDLATTKGTTTSAPTATKKDSKDLTIPPNLTDLLANLPDDISADSLQKMFRDSVIDRRALLQGFDMLINQMRREDESQSRLKPLSSKSSHRIRQQYPHGRMPGEKIDTMHVAWDSQRMARDLPIPAETTTSIFSTRNLPLISPPDGPPTIAGQLLIYDLDETPPSSVEDPEVERGDCIISRQGLMVLAIGLGSIASSLFFIIFILYLKVRNNPKLQDDFSTYTKNSYVDYFQDFEKRAPKQQRKSKSSSRPSSRASSRNE</sequence>
<organism evidence="12 13">
    <name type="scientific">Acrobeloides nanus</name>
    <dbReference type="NCBI Taxonomy" id="290746"/>
    <lineage>
        <taxon>Eukaryota</taxon>
        <taxon>Metazoa</taxon>
        <taxon>Ecdysozoa</taxon>
        <taxon>Nematoda</taxon>
        <taxon>Chromadorea</taxon>
        <taxon>Rhabditida</taxon>
        <taxon>Tylenchina</taxon>
        <taxon>Cephalobomorpha</taxon>
        <taxon>Cephaloboidea</taxon>
        <taxon>Cephalobidae</taxon>
        <taxon>Acrobeloides</taxon>
    </lineage>
</organism>
<evidence type="ECO:0000256" key="4">
    <source>
        <dbReference type="ARBA" id="ARBA00022692"/>
    </source>
</evidence>
<evidence type="ECO:0000256" key="10">
    <source>
        <dbReference type="SAM" id="SignalP"/>
    </source>
</evidence>
<dbReference type="SMART" id="SM00241">
    <property type="entry name" value="ZP"/>
    <property type="match status" value="1"/>
</dbReference>
<feature type="compositionally biased region" description="Basic and acidic residues" evidence="8">
    <location>
        <begin position="351"/>
        <end position="373"/>
    </location>
</feature>
<comment type="subcellular location">
    <subcellularLocation>
        <location evidence="1">Cell membrane</location>
        <topology evidence="1">Single-pass type I membrane protein</topology>
    </subcellularLocation>
</comment>
<keyword evidence="3" id="KW-1003">Cell membrane</keyword>
<keyword evidence="7 9" id="KW-0472">Membrane</keyword>
<dbReference type="InterPro" id="IPR056953">
    <property type="entry name" value="CUT_N"/>
</dbReference>
<evidence type="ECO:0000313" key="13">
    <source>
        <dbReference type="WBParaSite" id="ACRNAN_Path_394.g1498.t1"/>
    </source>
</evidence>
<evidence type="ECO:0000259" key="11">
    <source>
        <dbReference type="PROSITE" id="PS51034"/>
    </source>
</evidence>
<feature type="region of interest" description="Disordered" evidence="8">
    <location>
        <begin position="563"/>
        <end position="592"/>
    </location>
</feature>
<dbReference type="Pfam" id="PF25057">
    <property type="entry name" value="CUT_N"/>
    <property type="match status" value="1"/>
</dbReference>
<keyword evidence="12" id="KW-1185">Reference proteome</keyword>
<dbReference type="InterPro" id="IPR057475">
    <property type="entry name" value="CUT_C"/>
</dbReference>
<dbReference type="GO" id="GO:0005886">
    <property type="term" value="C:plasma membrane"/>
    <property type="evidence" value="ECO:0007669"/>
    <property type="project" value="UniProtKB-SubCell"/>
</dbReference>
<evidence type="ECO:0000256" key="7">
    <source>
        <dbReference type="ARBA" id="ARBA00023136"/>
    </source>
</evidence>
<keyword evidence="5 10" id="KW-0732">Signal</keyword>
<keyword evidence="6 9" id="KW-1133">Transmembrane helix</keyword>
<evidence type="ECO:0000256" key="9">
    <source>
        <dbReference type="SAM" id="Phobius"/>
    </source>
</evidence>
<dbReference type="PANTHER" id="PTHR22907">
    <property type="entry name" value="GH04558P"/>
    <property type="match status" value="1"/>
</dbReference>
<feature type="signal peptide" evidence="10">
    <location>
        <begin position="1"/>
        <end position="22"/>
    </location>
</feature>
<protein>
    <submittedName>
        <fullName evidence="13">ZP domain-containing protein</fullName>
    </submittedName>
</protein>
<feature type="transmembrane region" description="Helical" evidence="9">
    <location>
        <begin position="673"/>
        <end position="696"/>
    </location>
</feature>
<dbReference type="Proteomes" id="UP000887540">
    <property type="component" value="Unplaced"/>
</dbReference>
<keyword evidence="2" id="KW-0193">Cuticle</keyword>